<dbReference type="EC" id="3.1.3.18" evidence="4"/>
<dbReference type="InterPro" id="IPR023198">
    <property type="entry name" value="PGP-like_dom2"/>
</dbReference>
<dbReference type="SUPFAM" id="SSF56784">
    <property type="entry name" value="HAD-like"/>
    <property type="match status" value="1"/>
</dbReference>
<keyword evidence="7" id="KW-0378">Hydrolase</keyword>
<dbReference type="Gene3D" id="3.40.50.1000">
    <property type="entry name" value="HAD superfamily/HAD-like"/>
    <property type="match status" value="1"/>
</dbReference>
<evidence type="ECO:0000256" key="1">
    <source>
        <dbReference type="ARBA" id="ARBA00000830"/>
    </source>
</evidence>
<evidence type="ECO:0000256" key="4">
    <source>
        <dbReference type="ARBA" id="ARBA00013078"/>
    </source>
</evidence>
<evidence type="ECO:0000313" key="7">
    <source>
        <dbReference type="EMBL" id="MBQ0930413.1"/>
    </source>
</evidence>
<dbReference type="RefSeq" id="WP_210853124.1">
    <property type="nucleotide sequence ID" value="NZ_JAGQDD010000004.1"/>
</dbReference>
<dbReference type="GO" id="GO:0005829">
    <property type="term" value="C:cytosol"/>
    <property type="evidence" value="ECO:0007669"/>
    <property type="project" value="TreeGrafter"/>
</dbReference>
<name>A0A940YA19_9BURK</name>
<dbReference type="InterPro" id="IPR023214">
    <property type="entry name" value="HAD_sf"/>
</dbReference>
<dbReference type="PANTHER" id="PTHR43434">
    <property type="entry name" value="PHOSPHOGLYCOLATE PHOSPHATASE"/>
    <property type="match status" value="1"/>
</dbReference>
<proteinExistence type="predicted"/>
<sequence length="236" mass="25620">MRYSVITFDLDGTMVDTADEIAEAANRTLAEFGVPRQDPAMITGFIGHGARHMMMRLMAHVLLEQPERADTLRPDAVLARLDAHYGATAGLTAKPYPGCRDALRTLREHGVRVACLTNKEHRYATKVLRSCGLADMLDYVVGGDLLPQKKPDPAGLHHVLGVLGGQTHRAAHVGDSRTDVETARAAGAEAWAVPWGYNSGEPIQLAHPDRVFNSLPEIAELVIEANRAWGYAPALS</sequence>
<dbReference type="InterPro" id="IPR006439">
    <property type="entry name" value="HAD-SF_hydro_IA"/>
</dbReference>
<dbReference type="EMBL" id="JAGQDD010000004">
    <property type="protein sequence ID" value="MBQ0930413.1"/>
    <property type="molecule type" value="Genomic_DNA"/>
</dbReference>
<keyword evidence="8" id="KW-1185">Reference proteome</keyword>
<dbReference type="AlphaFoldDB" id="A0A940YA19"/>
<comment type="pathway">
    <text evidence="2">Organic acid metabolism; glycolate biosynthesis; glycolate from 2-phosphoglycolate: step 1/1.</text>
</comment>
<dbReference type="Gene3D" id="1.10.150.240">
    <property type="entry name" value="Putative phosphatase, domain 2"/>
    <property type="match status" value="1"/>
</dbReference>
<evidence type="ECO:0000256" key="3">
    <source>
        <dbReference type="ARBA" id="ARBA00011233"/>
    </source>
</evidence>
<evidence type="ECO:0000256" key="6">
    <source>
        <dbReference type="ARBA" id="ARBA00059247"/>
    </source>
</evidence>
<dbReference type="NCBIfam" id="TIGR01549">
    <property type="entry name" value="HAD-SF-IA-v1"/>
    <property type="match status" value="1"/>
</dbReference>
<gene>
    <name evidence="7" type="ORF">KAK03_07920</name>
</gene>
<comment type="function">
    <text evidence="6">Specifically catalyzes the dephosphorylation of 2-phosphoglycolate. Is involved in the dissimilation of the intracellular 2-phosphoglycolate formed during the DNA repair of 3'-phosphoglycolate ends, a major class of DNA lesions induced by oxidative stress.</text>
</comment>
<dbReference type="Pfam" id="PF00702">
    <property type="entry name" value="Hydrolase"/>
    <property type="match status" value="1"/>
</dbReference>
<dbReference type="SFLD" id="SFLDS00003">
    <property type="entry name" value="Haloacid_Dehalogenase"/>
    <property type="match status" value="1"/>
</dbReference>
<keyword evidence="5" id="KW-0113">Calvin cycle</keyword>
<evidence type="ECO:0000256" key="5">
    <source>
        <dbReference type="ARBA" id="ARBA00022567"/>
    </source>
</evidence>
<dbReference type="InterPro" id="IPR050155">
    <property type="entry name" value="HAD-like_hydrolase_sf"/>
</dbReference>
<comment type="subunit">
    <text evidence="3">Homotrimer.</text>
</comment>
<dbReference type="FunFam" id="3.40.50.1000:FF:000022">
    <property type="entry name" value="Phosphoglycolate phosphatase"/>
    <property type="match status" value="1"/>
</dbReference>
<dbReference type="GO" id="GO:0008967">
    <property type="term" value="F:phosphoglycolate phosphatase activity"/>
    <property type="evidence" value="ECO:0007669"/>
    <property type="project" value="UniProtKB-EC"/>
</dbReference>
<evidence type="ECO:0000256" key="2">
    <source>
        <dbReference type="ARBA" id="ARBA00004818"/>
    </source>
</evidence>
<comment type="caution">
    <text evidence="7">The sequence shown here is derived from an EMBL/GenBank/DDBJ whole genome shotgun (WGS) entry which is preliminary data.</text>
</comment>
<dbReference type="SFLD" id="SFLDG01135">
    <property type="entry name" value="C1.5.6:_HAD__Beta-PGM__Phospha"/>
    <property type="match status" value="1"/>
</dbReference>
<protein>
    <recommendedName>
        <fullName evidence="4">phosphoglycolate phosphatase</fullName>
        <ecNumber evidence="4">3.1.3.18</ecNumber>
    </recommendedName>
</protein>
<organism evidence="7 8">
    <name type="scientific">Ideonella alba</name>
    <dbReference type="NCBI Taxonomy" id="2824118"/>
    <lineage>
        <taxon>Bacteria</taxon>
        <taxon>Pseudomonadati</taxon>
        <taxon>Pseudomonadota</taxon>
        <taxon>Betaproteobacteria</taxon>
        <taxon>Burkholderiales</taxon>
        <taxon>Sphaerotilaceae</taxon>
        <taxon>Ideonella</taxon>
    </lineage>
</organism>
<dbReference type="PANTHER" id="PTHR43434:SF24">
    <property type="entry name" value="HYDROLASE-RELATED"/>
    <property type="match status" value="1"/>
</dbReference>
<comment type="catalytic activity">
    <reaction evidence="1">
        <text>2-phosphoglycolate + H2O = glycolate + phosphate</text>
        <dbReference type="Rhea" id="RHEA:14369"/>
        <dbReference type="ChEBI" id="CHEBI:15377"/>
        <dbReference type="ChEBI" id="CHEBI:29805"/>
        <dbReference type="ChEBI" id="CHEBI:43474"/>
        <dbReference type="ChEBI" id="CHEBI:58033"/>
        <dbReference type="EC" id="3.1.3.18"/>
    </reaction>
</comment>
<evidence type="ECO:0000313" key="8">
    <source>
        <dbReference type="Proteomes" id="UP000676246"/>
    </source>
</evidence>
<dbReference type="Proteomes" id="UP000676246">
    <property type="component" value="Unassembled WGS sequence"/>
</dbReference>
<dbReference type="GO" id="GO:0006281">
    <property type="term" value="P:DNA repair"/>
    <property type="evidence" value="ECO:0007669"/>
    <property type="project" value="TreeGrafter"/>
</dbReference>
<dbReference type="NCBIfam" id="TIGR01509">
    <property type="entry name" value="HAD-SF-IA-v3"/>
    <property type="match status" value="1"/>
</dbReference>
<reference evidence="7 8" key="1">
    <citation type="submission" date="2021-04" db="EMBL/GenBank/DDBJ databases">
        <title>The genome sequence of Ideonella sp. 3Y2.</title>
        <authorList>
            <person name="Liu Y."/>
        </authorList>
    </citation>
    <scope>NUCLEOTIDE SEQUENCE [LARGE SCALE GENOMIC DNA]</scope>
    <source>
        <strain evidence="7 8">3Y2</strain>
    </source>
</reference>
<dbReference type="InterPro" id="IPR036412">
    <property type="entry name" value="HAD-like_sf"/>
</dbReference>
<dbReference type="GO" id="GO:0019253">
    <property type="term" value="P:reductive pentose-phosphate cycle"/>
    <property type="evidence" value="ECO:0007669"/>
    <property type="project" value="UniProtKB-KW"/>
</dbReference>
<accession>A0A940YA19</accession>
<dbReference type="PRINTS" id="PR00413">
    <property type="entry name" value="HADHALOGNASE"/>
</dbReference>
<dbReference type="SFLD" id="SFLDG01129">
    <property type="entry name" value="C1.5:_HAD__Beta-PGM__Phosphata"/>
    <property type="match status" value="1"/>
</dbReference>